<sequence>METPSSTARRITRSQIASNNNIPVSRKKNEDCSEKSVSKTRQRSSVQQQERCALVDISNDSPIAGLANGKDIIETPLSSMAKKKRVKKTMKTPGSGEALLRGQVKTLLQRVEEEAVISKLSMEIVAPFLKLANSSPMSLLAPTPANTPQVPNLSEVALVSPPSSVVEEQLISRVVNEIFEGKKNENAECEKSVITRSLLLDFSDKSEVSECSSEVTYQEVTQGSVGSRGSTEDDGASIWSIQVNASTHDEDEDDEEMGEEEEEEEEDYCEDAEECYDYVGGLSLEELCAGMNNISVNENKGCGKHTRFVYDSEDEIVEKVIECCAESDVMRLKGLPTPKGKHLRFPQEEENSSDL</sequence>
<feature type="compositionally biased region" description="Polar residues" evidence="1">
    <location>
        <begin position="1"/>
        <end position="23"/>
    </location>
</feature>
<feature type="compositionally biased region" description="Acidic residues" evidence="1">
    <location>
        <begin position="249"/>
        <end position="267"/>
    </location>
</feature>
<name>A0A445GHZ2_GLYSO</name>
<accession>A0A445GHZ2</accession>
<dbReference type="Gramene" id="XM_028349987.1">
    <property type="protein sequence ID" value="XP_028205788.1"/>
    <property type="gene ID" value="LOC114389339"/>
</dbReference>
<proteinExistence type="predicted"/>
<feature type="region of interest" description="Disordered" evidence="1">
    <location>
        <begin position="335"/>
        <end position="355"/>
    </location>
</feature>
<dbReference type="AlphaFoldDB" id="A0A445GHZ2"/>
<feature type="compositionally biased region" description="Basic and acidic residues" evidence="1">
    <location>
        <begin position="27"/>
        <end position="37"/>
    </location>
</feature>
<evidence type="ECO:0000313" key="3">
    <source>
        <dbReference type="Proteomes" id="UP000289340"/>
    </source>
</evidence>
<dbReference type="Proteomes" id="UP000289340">
    <property type="component" value="Chromosome 16"/>
</dbReference>
<comment type="caution">
    <text evidence="2">The sequence shown here is derived from an EMBL/GenBank/DDBJ whole genome shotgun (WGS) entry which is preliminary data.</text>
</comment>
<dbReference type="PANTHER" id="PTHR47512:SF3">
    <property type="entry name" value="CHALCONE-FLAVONONE ISOMERASE FAMILY PROTEIN"/>
    <property type="match status" value="1"/>
</dbReference>
<dbReference type="EMBL" id="QZWG01000016">
    <property type="protein sequence ID" value="RZB60842.1"/>
    <property type="molecule type" value="Genomic_DNA"/>
</dbReference>
<dbReference type="PANTHER" id="PTHR47512">
    <property type="entry name" value="EXPRESSED PROTEIN"/>
    <property type="match status" value="1"/>
</dbReference>
<reference evidence="2 3" key="1">
    <citation type="submission" date="2018-09" db="EMBL/GenBank/DDBJ databases">
        <title>A high-quality reference genome of wild soybean provides a powerful tool to mine soybean genomes.</title>
        <authorList>
            <person name="Xie M."/>
            <person name="Chung C.Y.L."/>
            <person name="Li M.-W."/>
            <person name="Wong F.-L."/>
            <person name="Chan T.-F."/>
            <person name="Lam H.-M."/>
        </authorList>
    </citation>
    <scope>NUCLEOTIDE SEQUENCE [LARGE SCALE GENOMIC DNA]</scope>
    <source>
        <strain evidence="3">cv. W05</strain>
        <tissue evidence="2">Hypocotyl of etiolated seedlings</tissue>
    </source>
</reference>
<feature type="region of interest" description="Disordered" evidence="1">
    <location>
        <begin position="245"/>
        <end position="267"/>
    </location>
</feature>
<evidence type="ECO:0000313" key="2">
    <source>
        <dbReference type="EMBL" id="RZB60842.1"/>
    </source>
</evidence>
<protein>
    <submittedName>
        <fullName evidence="2">Uncharacterized protein</fullName>
    </submittedName>
</protein>
<evidence type="ECO:0000256" key="1">
    <source>
        <dbReference type="SAM" id="MobiDB-lite"/>
    </source>
</evidence>
<organism evidence="2 3">
    <name type="scientific">Glycine soja</name>
    <name type="common">Wild soybean</name>
    <dbReference type="NCBI Taxonomy" id="3848"/>
    <lineage>
        <taxon>Eukaryota</taxon>
        <taxon>Viridiplantae</taxon>
        <taxon>Streptophyta</taxon>
        <taxon>Embryophyta</taxon>
        <taxon>Tracheophyta</taxon>
        <taxon>Spermatophyta</taxon>
        <taxon>Magnoliopsida</taxon>
        <taxon>eudicotyledons</taxon>
        <taxon>Gunneridae</taxon>
        <taxon>Pentapetalae</taxon>
        <taxon>rosids</taxon>
        <taxon>fabids</taxon>
        <taxon>Fabales</taxon>
        <taxon>Fabaceae</taxon>
        <taxon>Papilionoideae</taxon>
        <taxon>50 kb inversion clade</taxon>
        <taxon>NPAAA clade</taxon>
        <taxon>indigoferoid/millettioid clade</taxon>
        <taxon>Phaseoleae</taxon>
        <taxon>Glycine</taxon>
        <taxon>Glycine subgen. Soja</taxon>
    </lineage>
</organism>
<keyword evidence="3" id="KW-1185">Reference proteome</keyword>
<feature type="region of interest" description="Disordered" evidence="1">
    <location>
        <begin position="1"/>
        <end position="46"/>
    </location>
</feature>
<gene>
    <name evidence="2" type="ORF">D0Y65_043558</name>
</gene>